<dbReference type="AlphaFoldDB" id="A0A926Y3H9"/>
<dbReference type="Proteomes" id="UP000598820">
    <property type="component" value="Unassembled WGS sequence"/>
</dbReference>
<keyword evidence="2" id="KW-1185">Reference proteome</keyword>
<reference evidence="1" key="1">
    <citation type="submission" date="2020-09" db="EMBL/GenBank/DDBJ databases">
        <authorList>
            <person name="Kim M.K."/>
        </authorList>
    </citation>
    <scope>NUCLEOTIDE SEQUENCE</scope>
    <source>
        <strain evidence="1">BT702</strain>
    </source>
</reference>
<dbReference type="EMBL" id="JACWZY010000011">
    <property type="protein sequence ID" value="MBD2701915.1"/>
    <property type="molecule type" value="Genomic_DNA"/>
</dbReference>
<protein>
    <submittedName>
        <fullName evidence="1">Uncharacterized protein</fullName>
    </submittedName>
</protein>
<evidence type="ECO:0000313" key="2">
    <source>
        <dbReference type="Proteomes" id="UP000598820"/>
    </source>
</evidence>
<name>A0A926Y3H9_9BACT</name>
<proteinExistence type="predicted"/>
<organism evidence="1 2">
    <name type="scientific">Spirosoma profusum</name>
    <dbReference type="NCBI Taxonomy" id="2771354"/>
    <lineage>
        <taxon>Bacteria</taxon>
        <taxon>Pseudomonadati</taxon>
        <taxon>Bacteroidota</taxon>
        <taxon>Cytophagia</taxon>
        <taxon>Cytophagales</taxon>
        <taxon>Cytophagaceae</taxon>
        <taxon>Spirosoma</taxon>
    </lineage>
</organism>
<comment type="caution">
    <text evidence="1">The sequence shown here is derived from an EMBL/GenBank/DDBJ whole genome shotgun (WGS) entry which is preliminary data.</text>
</comment>
<sequence>MNTLLLSLLMTFTLTPGDSTTDRSDKQSGRRDRPTKLAHFQMSTYISAGGKLNINVNKELGGQVNLQLADAAGKLYFEKIMQERDTTARFRLDVSDLKDGDYIIKVSNGLEVELREIKLLTPKPTPITRTLTVL</sequence>
<evidence type="ECO:0000313" key="1">
    <source>
        <dbReference type="EMBL" id="MBD2701915.1"/>
    </source>
</evidence>
<accession>A0A926Y3H9</accession>
<dbReference type="RefSeq" id="WP_190887767.1">
    <property type="nucleotide sequence ID" value="NZ_JACWZY010000011.1"/>
</dbReference>
<gene>
    <name evidence="1" type="ORF">IC229_14800</name>
</gene>